<keyword evidence="1 2" id="KW-0808">Transferase</keyword>
<organism evidence="2 3">
    <name type="scientific">Maliponia aquimaris</name>
    <dbReference type="NCBI Taxonomy" id="1673631"/>
    <lineage>
        <taxon>Bacteria</taxon>
        <taxon>Pseudomonadati</taxon>
        <taxon>Pseudomonadota</taxon>
        <taxon>Alphaproteobacteria</taxon>
        <taxon>Rhodobacterales</taxon>
        <taxon>Paracoccaceae</taxon>
        <taxon>Maliponia</taxon>
    </lineage>
</organism>
<reference evidence="2 3" key="1">
    <citation type="submission" date="2017-05" db="EMBL/GenBank/DDBJ databases">
        <authorList>
            <person name="Song R."/>
            <person name="Chenine A.L."/>
            <person name="Ruprecht R.M."/>
        </authorList>
    </citation>
    <scope>NUCLEOTIDE SEQUENCE [LARGE SCALE GENOMIC DNA]</scope>
    <source>
        <strain evidence="2 3">CECT 8898</strain>
    </source>
</reference>
<dbReference type="GO" id="GO:0033608">
    <property type="term" value="F:formyl-CoA transferase activity"/>
    <property type="evidence" value="ECO:0007669"/>
    <property type="project" value="UniProtKB-EC"/>
</dbReference>
<name>A0A238KNS0_9RHOB</name>
<dbReference type="Gene3D" id="3.30.1540.10">
    <property type="entry name" value="formyl-coa transferase, domain 3"/>
    <property type="match status" value="1"/>
</dbReference>
<dbReference type="Gene3D" id="3.40.50.10540">
    <property type="entry name" value="Crotonobetainyl-coa:carnitine coa-transferase, domain 1"/>
    <property type="match status" value="1"/>
</dbReference>
<dbReference type="EMBL" id="FXYF01000008">
    <property type="protein sequence ID" value="SMX44504.1"/>
    <property type="molecule type" value="Genomic_DNA"/>
</dbReference>
<dbReference type="InterPro" id="IPR023606">
    <property type="entry name" value="CoA-Trfase_III_dom_1_sf"/>
</dbReference>
<gene>
    <name evidence="2" type="primary">frc_1</name>
    <name evidence="2" type="ORF">MAA8898_02998</name>
</gene>
<evidence type="ECO:0000313" key="3">
    <source>
        <dbReference type="Proteomes" id="UP000207598"/>
    </source>
</evidence>
<dbReference type="Pfam" id="PF02515">
    <property type="entry name" value="CoA_transf_3"/>
    <property type="match status" value="1"/>
</dbReference>
<protein>
    <submittedName>
        <fullName evidence="2">Formyl-coenzyme A transferase</fullName>
        <ecNumber evidence="2">2.8.3.16</ecNumber>
    </submittedName>
</protein>
<dbReference type="PANTHER" id="PTHR48207">
    <property type="entry name" value="SUCCINATE--HYDROXYMETHYLGLUTARATE COA-TRANSFERASE"/>
    <property type="match status" value="1"/>
</dbReference>
<dbReference type="InterPro" id="IPR044855">
    <property type="entry name" value="CoA-Trfase_III_dom3_sf"/>
</dbReference>
<evidence type="ECO:0000256" key="1">
    <source>
        <dbReference type="ARBA" id="ARBA00022679"/>
    </source>
</evidence>
<dbReference type="RefSeq" id="WP_094021810.1">
    <property type="nucleotide sequence ID" value="NZ_FXYF01000008.1"/>
</dbReference>
<accession>A0A238KNS0</accession>
<dbReference type="Proteomes" id="UP000207598">
    <property type="component" value="Unassembled WGS sequence"/>
</dbReference>
<dbReference type="InterPro" id="IPR050483">
    <property type="entry name" value="CoA-transferase_III_domain"/>
</dbReference>
<dbReference type="EC" id="2.8.3.16" evidence="2"/>
<sequence length="408" mass="43562">MTQRDKPGVPEAQGGPVTGASAALRGIRVLDLTRVRSGPTCVRQFADWGADVIKIETPEDSAQLGGPRSGADFQNLHRNKRSLTLNLKSEAGLEAFRRLARTADVIVENFRPDVKNRLGIDYDTLSQDNPGLVYASISGFGQDGPLADRPGFDQIAQGMGGLMSITGQPGTGPMRVGIPIADLCAGLFAAQGILIALMERQASGRGQWIQTSLLQAQVFMLDFQAARFLMDGDVPGQAGNNHPTSIPTGVFRTKDGHMNLAVAGQEIWRRFARAMGHEEWIEDPRYATAPARSENRDALNAAIEEITVSRTTADWVEAMNEAGVPAGEINDIGQVFANPQVQHLGLAQPVVSQERGPTHVVGQPILMSRTPSHIAAPPPLAGQHSADILAEIGFSAEDIEAMKASGAT</sequence>
<evidence type="ECO:0000313" key="2">
    <source>
        <dbReference type="EMBL" id="SMX44504.1"/>
    </source>
</evidence>
<dbReference type="InterPro" id="IPR003673">
    <property type="entry name" value="CoA-Trfase_fam_III"/>
</dbReference>
<proteinExistence type="predicted"/>
<dbReference type="PANTHER" id="PTHR48207:SF3">
    <property type="entry name" value="SUCCINATE--HYDROXYMETHYLGLUTARATE COA-TRANSFERASE"/>
    <property type="match status" value="1"/>
</dbReference>
<dbReference type="SUPFAM" id="SSF89796">
    <property type="entry name" value="CoA-transferase family III (CaiB/BaiF)"/>
    <property type="match status" value="1"/>
</dbReference>
<dbReference type="OrthoDB" id="7208981at2"/>
<dbReference type="AlphaFoldDB" id="A0A238KNS0"/>
<keyword evidence="3" id="KW-1185">Reference proteome</keyword>